<dbReference type="Gene3D" id="2.130.10.10">
    <property type="entry name" value="YVTN repeat-like/Quinoprotein amine dehydrogenase"/>
    <property type="match status" value="1"/>
</dbReference>
<evidence type="ECO:0000313" key="1">
    <source>
        <dbReference type="EMBL" id="KAG8522945.1"/>
    </source>
</evidence>
<protein>
    <submittedName>
        <fullName evidence="1">Guanine nucleotide-binding protein G(I)/G(S)/G(T) subunit beta-1</fullName>
    </submittedName>
</protein>
<sequence>EAEKLKIKIRVVRKTCEDASSSPITNSINLVRRIQMGTKRSLWGYLAETSSMHWGTASKLLVHASWDGKFIWLTNTSNKPMPSFFLIGMCKQTFTSQESDINAICFFPNSNILPLVCMMLLASCLNARQIRSSQLTPKTTSYVGSPLFPSLRVDTSCSQGTMTYIEMSLKAKRAGILAGVTTVSAAKS</sequence>
<dbReference type="PANTHER" id="PTHR19850">
    <property type="entry name" value="GUANINE NUCLEOTIDE-BINDING PROTEIN BETA G PROTEIN BETA"/>
    <property type="match status" value="1"/>
</dbReference>
<name>A0A8J6AS91_GALPY</name>
<accession>A0A8J6AS91</accession>
<gene>
    <name evidence="1" type="ORF">J0S82_010160</name>
</gene>
<dbReference type="Proteomes" id="UP000700334">
    <property type="component" value="Unassembled WGS sequence"/>
</dbReference>
<dbReference type="InterPro" id="IPR015943">
    <property type="entry name" value="WD40/YVTN_repeat-like_dom_sf"/>
</dbReference>
<dbReference type="AlphaFoldDB" id="A0A8J6AS91"/>
<reference evidence="1" key="1">
    <citation type="journal article" date="2021" name="Evol. Appl.">
        <title>The genome of the Pyrenean desman and the effects of bottlenecks and inbreeding on the genomic landscape of an endangered species.</title>
        <authorList>
            <person name="Escoda L."/>
            <person name="Castresana J."/>
        </authorList>
    </citation>
    <scope>NUCLEOTIDE SEQUENCE</scope>
    <source>
        <strain evidence="1">IBE-C5619</strain>
    </source>
</reference>
<evidence type="ECO:0000313" key="2">
    <source>
        <dbReference type="Proteomes" id="UP000700334"/>
    </source>
</evidence>
<proteinExistence type="predicted"/>
<comment type="caution">
    <text evidence="1">The sequence shown here is derived from an EMBL/GenBank/DDBJ whole genome shotgun (WGS) entry which is preliminary data.</text>
</comment>
<dbReference type="EMBL" id="JAGFMF010011429">
    <property type="protein sequence ID" value="KAG8522945.1"/>
    <property type="molecule type" value="Genomic_DNA"/>
</dbReference>
<dbReference type="GO" id="GO:0007165">
    <property type="term" value="P:signal transduction"/>
    <property type="evidence" value="ECO:0007669"/>
    <property type="project" value="InterPro"/>
</dbReference>
<dbReference type="SUPFAM" id="SSF50978">
    <property type="entry name" value="WD40 repeat-like"/>
    <property type="match status" value="1"/>
</dbReference>
<feature type="non-terminal residue" evidence="1">
    <location>
        <position position="188"/>
    </location>
</feature>
<organism evidence="1 2">
    <name type="scientific">Galemys pyrenaicus</name>
    <name type="common">Iberian desman</name>
    <name type="synonym">Pyrenean desman</name>
    <dbReference type="NCBI Taxonomy" id="202257"/>
    <lineage>
        <taxon>Eukaryota</taxon>
        <taxon>Metazoa</taxon>
        <taxon>Chordata</taxon>
        <taxon>Craniata</taxon>
        <taxon>Vertebrata</taxon>
        <taxon>Euteleostomi</taxon>
        <taxon>Mammalia</taxon>
        <taxon>Eutheria</taxon>
        <taxon>Laurasiatheria</taxon>
        <taxon>Eulipotyphla</taxon>
        <taxon>Talpidae</taxon>
        <taxon>Galemys</taxon>
    </lineage>
</organism>
<dbReference type="InterPro" id="IPR036322">
    <property type="entry name" value="WD40_repeat_dom_sf"/>
</dbReference>
<dbReference type="InterPro" id="IPR016346">
    <property type="entry name" value="G-protein_beta_1-5"/>
</dbReference>
<keyword evidence="2" id="KW-1185">Reference proteome</keyword>